<dbReference type="AlphaFoldDB" id="A0A418LVM0"/>
<reference evidence="1 2" key="1">
    <citation type="submission" date="2018-08" db="EMBL/GenBank/DDBJ databases">
        <title>Fibrisoma montanum sp. nov., isolated from Danxia mountain soil.</title>
        <authorList>
            <person name="Huang Y."/>
        </authorList>
    </citation>
    <scope>NUCLEOTIDE SEQUENCE [LARGE SCALE GENOMIC DNA]</scope>
    <source>
        <strain evidence="1 2">HYT19</strain>
    </source>
</reference>
<evidence type="ECO:0000313" key="1">
    <source>
        <dbReference type="EMBL" id="RIV17289.1"/>
    </source>
</evidence>
<proteinExistence type="predicted"/>
<accession>A0A418LVM0</accession>
<dbReference type="EMBL" id="QXED01000020">
    <property type="protein sequence ID" value="RIV17289.1"/>
    <property type="molecule type" value="Genomic_DNA"/>
</dbReference>
<dbReference type="Proteomes" id="UP000283523">
    <property type="component" value="Unassembled WGS sequence"/>
</dbReference>
<dbReference type="Gene3D" id="3.30.1150.10">
    <property type="match status" value="1"/>
</dbReference>
<evidence type="ECO:0008006" key="3">
    <source>
        <dbReference type="Google" id="ProtNLM"/>
    </source>
</evidence>
<dbReference type="SUPFAM" id="SSF74653">
    <property type="entry name" value="TolA/TonB C-terminal domain"/>
    <property type="match status" value="1"/>
</dbReference>
<sequence length="96" mass="10757">MAKPRDDKRPATTQPQLARAVIAHVTYPKVMAEGNYAGVVVVTFRIAEDSRVSQVTVHTANRKLNDELTGQLLGKKIQVPDLHPDDVCTVRLRFRH</sequence>
<name>A0A418LVM0_9BACT</name>
<evidence type="ECO:0000313" key="2">
    <source>
        <dbReference type="Proteomes" id="UP000283523"/>
    </source>
</evidence>
<protein>
    <recommendedName>
        <fullName evidence="3">TonB C-terminal domain-containing protein</fullName>
    </recommendedName>
</protein>
<organism evidence="1 2">
    <name type="scientific">Fibrisoma montanum</name>
    <dbReference type="NCBI Taxonomy" id="2305895"/>
    <lineage>
        <taxon>Bacteria</taxon>
        <taxon>Pseudomonadati</taxon>
        <taxon>Bacteroidota</taxon>
        <taxon>Cytophagia</taxon>
        <taxon>Cytophagales</taxon>
        <taxon>Spirosomataceae</taxon>
        <taxon>Fibrisoma</taxon>
    </lineage>
</organism>
<gene>
    <name evidence="1" type="ORF">DYU11_32455</name>
</gene>
<comment type="caution">
    <text evidence="1">The sequence shown here is derived from an EMBL/GenBank/DDBJ whole genome shotgun (WGS) entry which is preliminary data.</text>
</comment>
<keyword evidence="2" id="KW-1185">Reference proteome</keyword>